<feature type="transmembrane region" description="Helical" evidence="1">
    <location>
        <begin position="186"/>
        <end position="206"/>
    </location>
</feature>
<name>A0AAU8CJV5_9HYPH</name>
<sequence length="251" mass="26635">MASVVREESSAEIGTGATAFAPLLLRPRDQSQWLIYALIVIAICTLAAALIAIMAPSARPLLLQEDGIIEMASVACLAAVVLGSAAASVKWGLHAPLLIAGLIGFAELMDETSFGARLFGFQPPALHGGGELDGFHDLLILAYRLLSEVDRSLAWVWVGLLLAASLGVMMFALIQLGNAIRNRRSGLADHVLLFLHIGFIGLAQVIDIATASNALAAVEEMFEFNASLALVFYVAQQAHRSWAKSTARSSV</sequence>
<dbReference type="AlphaFoldDB" id="A0AAU8CJV5"/>
<keyword evidence="1" id="KW-1133">Transmembrane helix</keyword>
<organism evidence="2">
    <name type="scientific">Mesorhizobium sp. WSM2240</name>
    <dbReference type="NCBI Taxonomy" id="3228851"/>
    <lineage>
        <taxon>Bacteria</taxon>
        <taxon>Pseudomonadati</taxon>
        <taxon>Pseudomonadota</taxon>
        <taxon>Alphaproteobacteria</taxon>
        <taxon>Hyphomicrobiales</taxon>
        <taxon>Phyllobacteriaceae</taxon>
        <taxon>Mesorhizobium</taxon>
    </lineage>
</organism>
<protein>
    <submittedName>
        <fullName evidence="2">Uncharacterized protein</fullName>
    </submittedName>
</protein>
<dbReference type="EMBL" id="CP159253">
    <property type="protein sequence ID" value="XCG47155.1"/>
    <property type="molecule type" value="Genomic_DNA"/>
</dbReference>
<proteinExistence type="predicted"/>
<evidence type="ECO:0000313" key="2">
    <source>
        <dbReference type="EMBL" id="XCG47155.1"/>
    </source>
</evidence>
<feature type="transmembrane region" description="Helical" evidence="1">
    <location>
        <begin position="33"/>
        <end position="55"/>
    </location>
</feature>
<keyword evidence="1" id="KW-0472">Membrane</keyword>
<accession>A0AAU8CJV5</accession>
<evidence type="ECO:0000256" key="1">
    <source>
        <dbReference type="SAM" id="Phobius"/>
    </source>
</evidence>
<feature type="transmembrane region" description="Helical" evidence="1">
    <location>
        <begin position="67"/>
        <end position="87"/>
    </location>
</feature>
<gene>
    <name evidence="2" type="ORF">ABVK50_17845</name>
</gene>
<dbReference type="RefSeq" id="WP_353645295.1">
    <property type="nucleotide sequence ID" value="NZ_CP159253.1"/>
</dbReference>
<feature type="transmembrane region" description="Helical" evidence="1">
    <location>
        <begin position="154"/>
        <end position="174"/>
    </location>
</feature>
<reference evidence="2" key="1">
    <citation type="submission" date="2024-06" db="EMBL/GenBank/DDBJ databases">
        <title>Mesorhizobium karijinii sp. nov., a symbiont of the iconic Swainsona formosa from arid Australia.</title>
        <authorList>
            <person name="Hill Y.J."/>
            <person name="Watkin E.L.J."/>
            <person name="O'Hara G.W."/>
            <person name="Terpolilli J."/>
            <person name="Tye M.L."/>
            <person name="Kohlmeier M.G."/>
        </authorList>
    </citation>
    <scope>NUCLEOTIDE SEQUENCE</scope>
    <source>
        <strain evidence="2">WSM2240</strain>
    </source>
</reference>
<keyword evidence="1" id="KW-0812">Transmembrane</keyword>